<keyword evidence="3" id="KW-1185">Reference proteome</keyword>
<reference evidence="2" key="1">
    <citation type="submission" date="2022-04" db="EMBL/GenBank/DDBJ databases">
        <authorList>
            <person name="Ren T."/>
        </authorList>
    </citation>
    <scope>NUCLEOTIDE SEQUENCE</scope>
    <source>
        <strain evidence="2">F63249</strain>
    </source>
</reference>
<dbReference type="InterPro" id="IPR000157">
    <property type="entry name" value="TIR_dom"/>
</dbReference>
<protein>
    <submittedName>
        <fullName evidence="2">Toll/interleukin-1 receptor domain-containing protein</fullName>
    </submittedName>
</protein>
<evidence type="ECO:0000313" key="3">
    <source>
        <dbReference type="Proteomes" id="UP001203687"/>
    </source>
</evidence>
<evidence type="ECO:0000313" key="2">
    <source>
        <dbReference type="EMBL" id="MCK8479074.1"/>
    </source>
</evidence>
<dbReference type="EMBL" id="JALPQF010000001">
    <property type="protein sequence ID" value="MCK8479074.1"/>
    <property type="molecule type" value="Genomic_DNA"/>
</dbReference>
<dbReference type="Pfam" id="PF13676">
    <property type="entry name" value="TIR_2"/>
    <property type="match status" value="1"/>
</dbReference>
<proteinExistence type="predicted"/>
<accession>A0ABT0H3W7</accession>
<comment type="caution">
    <text evidence="2">The sequence shown here is derived from an EMBL/GenBank/DDBJ whole genome shotgun (WGS) entry which is preliminary data.</text>
</comment>
<dbReference type="InterPro" id="IPR035897">
    <property type="entry name" value="Toll_tir_struct_dom_sf"/>
</dbReference>
<gene>
    <name evidence="2" type="ORF">MUY34_00500</name>
</gene>
<dbReference type="RefSeq" id="WP_248411510.1">
    <property type="nucleotide sequence ID" value="NZ_JALPQF010000001.1"/>
</dbReference>
<organism evidence="2 3">
    <name type="scientific">Psychroserpens algicola</name>
    <dbReference type="NCBI Taxonomy" id="1719034"/>
    <lineage>
        <taxon>Bacteria</taxon>
        <taxon>Pseudomonadati</taxon>
        <taxon>Bacteroidota</taxon>
        <taxon>Flavobacteriia</taxon>
        <taxon>Flavobacteriales</taxon>
        <taxon>Flavobacteriaceae</taxon>
        <taxon>Psychroserpens</taxon>
    </lineage>
</organism>
<sequence length="392" mass="45799">MKKFKSPLSIYVFWHPKFKEGKKYANTIYDTFSGDNEHATHAKYNIPVNYRTSKYNDDIFIGVPYSESKKNALVILVDQNMFDDPEWVIAINDLLKKKPASARIFPISFSDYAFDLNPEFLSPVQFIKTEQKSPNVGNDFIYNNRIIKYRLLESISKFIFNKKEDYDTEKDSDPPIKLFISHAKKDGLTLAKEFKSHIDSETKLKTFFDANDIADGHQFEKEIKTHINSSAFVIFNTDEYANREWCRKEVIIAKRYRCPIVAVLNLSKGEKRSFPYSGNFPTITWDNNFDEIINLILAQVISDKYNELYLNNIVDMYGLEKKYSCITLPKAPELFNYIDIENFKKENKNIKPFIVLYPDPPIGLEEINLLNDIDNNIKFITPLMLPTYIHEL</sequence>
<dbReference type="Proteomes" id="UP001203687">
    <property type="component" value="Unassembled WGS sequence"/>
</dbReference>
<dbReference type="SUPFAM" id="SSF52200">
    <property type="entry name" value="Toll/Interleukin receptor TIR domain"/>
    <property type="match status" value="1"/>
</dbReference>
<keyword evidence="2" id="KW-0675">Receptor</keyword>
<dbReference type="Gene3D" id="3.40.50.10140">
    <property type="entry name" value="Toll/interleukin-1 receptor homology (TIR) domain"/>
    <property type="match status" value="1"/>
</dbReference>
<evidence type="ECO:0000259" key="1">
    <source>
        <dbReference type="PROSITE" id="PS50104"/>
    </source>
</evidence>
<name>A0ABT0H3W7_9FLAO</name>
<dbReference type="PROSITE" id="PS50104">
    <property type="entry name" value="TIR"/>
    <property type="match status" value="1"/>
</dbReference>
<feature type="domain" description="TIR" evidence="1">
    <location>
        <begin position="174"/>
        <end position="308"/>
    </location>
</feature>